<dbReference type="PANTHER" id="PTHR38456">
    <property type="entry name" value="CYCLIC DI-AMP RECEPTOR A"/>
    <property type="match status" value="1"/>
</dbReference>
<protein>
    <submittedName>
        <fullName evidence="1">Cyclic-di-AMP receptor</fullName>
    </submittedName>
</protein>
<dbReference type="EMBL" id="CP121687">
    <property type="protein sequence ID" value="WZL69041.1"/>
    <property type="molecule type" value="Genomic_DNA"/>
</dbReference>
<dbReference type="InterPro" id="IPR010375">
    <property type="entry name" value="CdAMP_rec"/>
</dbReference>
<gene>
    <name evidence="1" type="ORF">QBE51_09520</name>
</gene>
<dbReference type="Pfam" id="PF06153">
    <property type="entry name" value="CdAMP_rec"/>
    <property type="match status" value="1"/>
</dbReference>
<keyword evidence="1" id="KW-0675">Receptor</keyword>
<dbReference type="RefSeq" id="WP_341876045.1">
    <property type="nucleotide sequence ID" value="NZ_CP121687.1"/>
</dbReference>
<dbReference type="PANTHER" id="PTHR38456:SF1">
    <property type="entry name" value="CYCLIC DI-AMP RECEPTOR A"/>
    <property type="match status" value="1"/>
</dbReference>
<reference evidence="1 2" key="1">
    <citation type="submission" date="2023-03" db="EMBL/GenBank/DDBJ databases">
        <title>Novel Species.</title>
        <authorList>
            <person name="Ma S."/>
        </authorList>
    </citation>
    <scope>NUCLEOTIDE SEQUENCE [LARGE SCALE GENOMIC DNA]</scope>
    <source>
        <strain evidence="1 2">LIND6LT2</strain>
    </source>
</reference>
<evidence type="ECO:0000313" key="1">
    <source>
        <dbReference type="EMBL" id="WZL69041.1"/>
    </source>
</evidence>
<name>A0ABZ2Y373_9FIRM</name>
<organism evidence="1 2">
    <name type="scientific">Defluviitalea saccharophila</name>
    <dbReference type="NCBI Taxonomy" id="879970"/>
    <lineage>
        <taxon>Bacteria</taxon>
        <taxon>Bacillati</taxon>
        <taxon>Bacillota</taxon>
        <taxon>Clostridia</taxon>
        <taxon>Lachnospirales</taxon>
        <taxon>Defluviitaleaceae</taxon>
        <taxon>Defluviitalea</taxon>
    </lineage>
</organism>
<keyword evidence="2" id="KW-1185">Reference proteome</keyword>
<evidence type="ECO:0000313" key="2">
    <source>
        <dbReference type="Proteomes" id="UP001486565"/>
    </source>
</evidence>
<sequence>MKLIVAIIHDEDAHGVMDELNRKGFGVTKLASTGGFLKSGNTTIFIGAEEESVEQVIKIIEKKCKSRKQVTTANLPPTNITEGYIPYPIEVTVGGATIFVLDVDRFEKI</sequence>
<dbReference type="InterPro" id="IPR015867">
    <property type="entry name" value="N-reg_PII/ATP_PRibTrfase_C"/>
</dbReference>
<dbReference type="Gene3D" id="3.30.70.120">
    <property type="match status" value="1"/>
</dbReference>
<dbReference type="InterPro" id="IPR011322">
    <property type="entry name" value="N-reg_PII-like_a/b"/>
</dbReference>
<dbReference type="Proteomes" id="UP001486565">
    <property type="component" value="Chromosome"/>
</dbReference>
<proteinExistence type="predicted"/>
<dbReference type="SUPFAM" id="SSF54913">
    <property type="entry name" value="GlnB-like"/>
    <property type="match status" value="1"/>
</dbReference>
<accession>A0ABZ2Y373</accession>